<sequence>MEPLKSSIHDLVMGLPSLDVTASLSTCFNQLKAVMPLDGIYINYFDKQQRCIWPIAQVNALGTESQSGKISLNTFMCQRLTSSHRPRMMVLADVQDDPVTRWVLSNYLPQARSVILVRLLIDGVHCGIIGFYSNLANQYNDTQAKLLQQLHRHFALIAALEIQQRRQAGSNMSFQRRGVDQVMDTVPETVIGEHNGLAEVMLKVRSVAPTRCTVLIQGESGVGKEVIANAIHQHSNSGANFVRVNCGAIPEHLIDSILFGHEKGAFTGADRQHKGYFEQACGGTLFLDEIGELPLTAQVKLLRVLQTRRTTRVGGTGEISVDFRLITATHRNLPQMIATGEFRQDLWYRINLFPLDVPPLRERKEDIPLLAEYFLESAIRRLTDDDHSGVTEYDTEQLMEYSWPGNVRELQNVIDRAVISSRNGKLEFDLRGEVASVSAITSSAPVDDIEIIPLDTMLSQYLHRVLLLCHGKIHGPGGAAERLDVNPNTLRSKLKKFEII</sequence>
<dbReference type="PROSITE" id="PS50045">
    <property type="entry name" value="SIGMA54_INTERACT_4"/>
    <property type="match status" value="1"/>
</dbReference>
<dbReference type="InterPro" id="IPR029016">
    <property type="entry name" value="GAF-like_dom_sf"/>
</dbReference>
<proteinExistence type="predicted"/>
<dbReference type="SUPFAM" id="SSF55781">
    <property type="entry name" value="GAF domain-like"/>
    <property type="match status" value="1"/>
</dbReference>
<reference evidence="8 9" key="1">
    <citation type="submission" date="2020-04" db="EMBL/GenBank/DDBJ databases">
        <title>Ferrimonas sp. S7 isolated from sea water.</title>
        <authorList>
            <person name="Bae S.S."/>
            <person name="Baek K."/>
        </authorList>
    </citation>
    <scope>NUCLEOTIDE SEQUENCE [LARGE SCALE GENOMIC DNA]</scope>
    <source>
        <strain evidence="8 9">S7</strain>
    </source>
</reference>
<dbReference type="EMBL" id="CP051180">
    <property type="protein sequence ID" value="QIZ77603.1"/>
    <property type="molecule type" value="Genomic_DNA"/>
</dbReference>
<dbReference type="SMART" id="SM00382">
    <property type="entry name" value="AAA"/>
    <property type="match status" value="1"/>
</dbReference>
<dbReference type="InterPro" id="IPR002078">
    <property type="entry name" value="Sigma_54_int"/>
</dbReference>
<dbReference type="InterPro" id="IPR027417">
    <property type="entry name" value="P-loop_NTPase"/>
</dbReference>
<dbReference type="SMART" id="SM00065">
    <property type="entry name" value="GAF"/>
    <property type="match status" value="1"/>
</dbReference>
<dbReference type="Gene3D" id="3.40.50.300">
    <property type="entry name" value="P-loop containing nucleotide triphosphate hydrolases"/>
    <property type="match status" value="1"/>
</dbReference>
<dbReference type="InterPro" id="IPR025944">
    <property type="entry name" value="Sigma_54_int_dom_CS"/>
</dbReference>
<dbReference type="Gene3D" id="3.30.450.40">
    <property type="match status" value="1"/>
</dbReference>
<dbReference type="Pfam" id="PF25601">
    <property type="entry name" value="AAA_lid_14"/>
    <property type="match status" value="1"/>
</dbReference>
<keyword evidence="3" id="KW-0805">Transcription regulation</keyword>
<dbReference type="Pfam" id="PF00158">
    <property type="entry name" value="Sigma54_activat"/>
    <property type="match status" value="1"/>
</dbReference>
<dbReference type="GO" id="GO:0006355">
    <property type="term" value="P:regulation of DNA-templated transcription"/>
    <property type="evidence" value="ECO:0007669"/>
    <property type="project" value="InterPro"/>
</dbReference>
<keyword evidence="2" id="KW-0067">ATP-binding</keyword>
<dbReference type="AlphaFoldDB" id="A0A6H1UH07"/>
<evidence type="ECO:0000313" key="8">
    <source>
        <dbReference type="EMBL" id="QIZ77603.1"/>
    </source>
</evidence>
<keyword evidence="5" id="KW-0010">Activator</keyword>
<dbReference type="InterPro" id="IPR003018">
    <property type="entry name" value="GAF"/>
</dbReference>
<dbReference type="PANTHER" id="PTHR32071">
    <property type="entry name" value="TRANSCRIPTIONAL REGULATORY PROTEIN"/>
    <property type="match status" value="1"/>
</dbReference>
<dbReference type="RefSeq" id="WP_168660862.1">
    <property type="nucleotide sequence ID" value="NZ_CP051180.1"/>
</dbReference>
<dbReference type="SUPFAM" id="SSF46689">
    <property type="entry name" value="Homeodomain-like"/>
    <property type="match status" value="1"/>
</dbReference>
<gene>
    <name evidence="8" type="ORF">HER31_12285</name>
</gene>
<dbReference type="GO" id="GO:0005524">
    <property type="term" value="F:ATP binding"/>
    <property type="evidence" value="ECO:0007669"/>
    <property type="project" value="UniProtKB-KW"/>
</dbReference>
<dbReference type="KEGG" id="fes:HER31_12285"/>
<evidence type="ECO:0000256" key="5">
    <source>
        <dbReference type="ARBA" id="ARBA00023159"/>
    </source>
</evidence>
<dbReference type="Gene3D" id="1.10.8.60">
    <property type="match status" value="1"/>
</dbReference>
<name>A0A6H1UH07_9GAMM</name>
<evidence type="ECO:0000259" key="7">
    <source>
        <dbReference type="PROSITE" id="PS50045"/>
    </source>
</evidence>
<keyword evidence="9" id="KW-1185">Reference proteome</keyword>
<dbReference type="PANTHER" id="PTHR32071:SF117">
    <property type="entry name" value="PTS-DEPENDENT DIHYDROXYACETONE KINASE OPERON REGULATORY PROTEIN-RELATED"/>
    <property type="match status" value="1"/>
</dbReference>
<feature type="domain" description="Sigma-54 factor interaction" evidence="7">
    <location>
        <begin position="190"/>
        <end position="419"/>
    </location>
</feature>
<dbReference type="Proteomes" id="UP000501602">
    <property type="component" value="Chromosome"/>
</dbReference>
<keyword evidence="6" id="KW-0804">Transcription</keyword>
<evidence type="ECO:0000256" key="1">
    <source>
        <dbReference type="ARBA" id="ARBA00022741"/>
    </source>
</evidence>
<dbReference type="PROSITE" id="PS00675">
    <property type="entry name" value="SIGMA54_INTERACT_1"/>
    <property type="match status" value="1"/>
</dbReference>
<evidence type="ECO:0000256" key="3">
    <source>
        <dbReference type="ARBA" id="ARBA00023015"/>
    </source>
</evidence>
<dbReference type="FunFam" id="3.40.50.300:FF:000006">
    <property type="entry name" value="DNA-binding transcriptional regulator NtrC"/>
    <property type="match status" value="1"/>
</dbReference>
<evidence type="ECO:0000256" key="6">
    <source>
        <dbReference type="ARBA" id="ARBA00023163"/>
    </source>
</evidence>
<protein>
    <submittedName>
        <fullName evidence="8">Sigma-54-dependent Fis family transcriptional regulator</fullName>
    </submittedName>
</protein>
<dbReference type="InterPro" id="IPR003593">
    <property type="entry name" value="AAA+_ATPase"/>
</dbReference>
<evidence type="ECO:0000256" key="2">
    <source>
        <dbReference type="ARBA" id="ARBA00022840"/>
    </source>
</evidence>
<accession>A0A6H1UH07</accession>
<dbReference type="InterPro" id="IPR058031">
    <property type="entry name" value="AAA_lid_NorR"/>
</dbReference>
<keyword evidence="1" id="KW-0547">Nucleotide-binding</keyword>
<keyword evidence="4" id="KW-0238">DNA-binding</keyword>
<dbReference type="GO" id="GO:0003677">
    <property type="term" value="F:DNA binding"/>
    <property type="evidence" value="ECO:0007669"/>
    <property type="project" value="UniProtKB-KW"/>
</dbReference>
<evidence type="ECO:0000313" key="9">
    <source>
        <dbReference type="Proteomes" id="UP000501602"/>
    </source>
</evidence>
<dbReference type="InterPro" id="IPR009057">
    <property type="entry name" value="Homeodomain-like_sf"/>
</dbReference>
<evidence type="ECO:0000256" key="4">
    <source>
        <dbReference type="ARBA" id="ARBA00023125"/>
    </source>
</evidence>
<dbReference type="InterPro" id="IPR025662">
    <property type="entry name" value="Sigma_54_int_dom_ATP-bd_1"/>
</dbReference>
<dbReference type="SUPFAM" id="SSF52540">
    <property type="entry name" value="P-loop containing nucleoside triphosphate hydrolases"/>
    <property type="match status" value="1"/>
</dbReference>
<organism evidence="8 9">
    <name type="scientific">Ferrimonas lipolytica</name>
    <dbReference type="NCBI Taxonomy" id="2724191"/>
    <lineage>
        <taxon>Bacteria</taxon>
        <taxon>Pseudomonadati</taxon>
        <taxon>Pseudomonadota</taxon>
        <taxon>Gammaproteobacteria</taxon>
        <taxon>Alteromonadales</taxon>
        <taxon>Ferrimonadaceae</taxon>
        <taxon>Ferrimonas</taxon>
    </lineage>
</organism>
<dbReference type="PROSITE" id="PS00688">
    <property type="entry name" value="SIGMA54_INTERACT_3"/>
    <property type="match status" value="1"/>
</dbReference>
<dbReference type="CDD" id="cd00009">
    <property type="entry name" value="AAA"/>
    <property type="match status" value="1"/>
</dbReference>